<feature type="transmembrane region" description="Helical" evidence="5">
    <location>
        <begin position="237"/>
        <end position="257"/>
    </location>
</feature>
<feature type="transmembrane region" description="Helical" evidence="5">
    <location>
        <begin position="99"/>
        <end position="116"/>
    </location>
</feature>
<evidence type="ECO:0000313" key="7">
    <source>
        <dbReference type="Proteomes" id="UP000789390"/>
    </source>
</evidence>
<evidence type="ECO:0000256" key="1">
    <source>
        <dbReference type="ARBA" id="ARBA00004141"/>
    </source>
</evidence>
<organism evidence="6 7">
    <name type="scientific">Daphnia galeata</name>
    <dbReference type="NCBI Taxonomy" id="27404"/>
    <lineage>
        <taxon>Eukaryota</taxon>
        <taxon>Metazoa</taxon>
        <taxon>Ecdysozoa</taxon>
        <taxon>Arthropoda</taxon>
        <taxon>Crustacea</taxon>
        <taxon>Branchiopoda</taxon>
        <taxon>Diplostraca</taxon>
        <taxon>Cladocera</taxon>
        <taxon>Anomopoda</taxon>
        <taxon>Daphniidae</taxon>
        <taxon>Daphnia</taxon>
    </lineage>
</organism>
<gene>
    <name evidence="6" type="ORF">DGAL_LOCUS17344</name>
</gene>
<dbReference type="SMART" id="SM01417">
    <property type="entry name" value="Solute_trans_a"/>
    <property type="match status" value="1"/>
</dbReference>
<keyword evidence="3 5" id="KW-1133">Transmembrane helix</keyword>
<protein>
    <recommendedName>
        <fullName evidence="8">Organic solute transporter alpha-like protein</fullName>
    </recommendedName>
</protein>
<feature type="transmembrane region" description="Helical" evidence="5">
    <location>
        <begin position="194"/>
        <end position="216"/>
    </location>
</feature>
<evidence type="ECO:0000256" key="3">
    <source>
        <dbReference type="ARBA" id="ARBA00022989"/>
    </source>
</evidence>
<evidence type="ECO:0000256" key="4">
    <source>
        <dbReference type="ARBA" id="ARBA00023136"/>
    </source>
</evidence>
<name>A0A8J2WCT3_9CRUS</name>
<sequence length="328" mass="36677">MPYNCSYFLHNDLDDPISVTEHIAALGAFGTAFSVFGSISTVMVTAIFVLSIFHVIRKSPPQWRRLLTWIVSMPMIVSILSLITFIVPGAAILCDTVKQSYLPFVLMHFIDLSLLIEGGHRDTIQDLKNRNIPINFCRPPWCCMGLCYRNMNYNKKNLRIMKGLVYQTPLFQLVINFIMAILETAGVLERVIRNTAFAVLGVTNIIFFTIGMYGYNVLTTGFAQLSEWKNYSMKARVLFLCVVLLKVQTLVLLLLGVGGSIPCIEPYISPVVMRKSIEAALCLVEALIFGVIFFPVFRVVDNSVNRLDATPTPTPTTCSVVSSENLQV</sequence>
<comment type="subcellular location">
    <subcellularLocation>
        <location evidence="1">Membrane</location>
        <topology evidence="1">Multi-pass membrane protein</topology>
    </subcellularLocation>
</comment>
<dbReference type="Proteomes" id="UP000789390">
    <property type="component" value="Unassembled WGS sequence"/>
</dbReference>
<evidence type="ECO:0000313" key="6">
    <source>
        <dbReference type="EMBL" id="CAH0113448.1"/>
    </source>
</evidence>
<feature type="transmembrane region" description="Helical" evidence="5">
    <location>
        <begin position="23"/>
        <end position="54"/>
    </location>
</feature>
<keyword evidence="7" id="KW-1185">Reference proteome</keyword>
<keyword evidence="2 5" id="KW-0812">Transmembrane</keyword>
<evidence type="ECO:0000256" key="5">
    <source>
        <dbReference type="SAM" id="Phobius"/>
    </source>
</evidence>
<comment type="caution">
    <text evidence="6">The sequence shown here is derived from an EMBL/GenBank/DDBJ whole genome shotgun (WGS) entry which is preliminary data.</text>
</comment>
<dbReference type="AlphaFoldDB" id="A0A8J2WCT3"/>
<keyword evidence="4 5" id="KW-0472">Membrane</keyword>
<evidence type="ECO:0008006" key="8">
    <source>
        <dbReference type="Google" id="ProtNLM"/>
    </source>
</evidence>
<dbReference type="PANTHER" id="PTHR23423">
    <property type="entry name" value="ORGANIC SOLUTE TRANSPORTER-RELATED"/>
    <property type="match status" value="1"/>
</dbReference>
<dbReference type="GO" id="GO:0016020">
    <property type="term" value="C:membrane"/>
    <property type="evidence" value="ECO:0007669"/>
    <property type="project" value="UniProtKB-SubCell"/>
</dbReference>
<feature type="transmembrane region" description="Helical" evidence="5">
    <location>
        <begin position="164"/>
        <end position="182"/>
    </location>
</feature>
<dbReference type="EMBL" id="CAKKLH010000339">
    <property type="protein sequence ID" value="CAH0113448.1"/>
    <property type="molecule type" value="Genomic_DNA"/>
</dbReference>
<reference evidence="6" key="1">
    <citation type="submission" date="2021-11" db="EMBL/GenBank/DDBJ databases">
        <authorList>
            <person name="Schell T."/>
        </authorList>
    </citation>
    <scope>NUCLEOTIDE SEQUENCE</scope>
    <source>
        <strain evidence="6">M5</strain>
    </source>
</reference>
<evidence type="ECO:0000256" key="2">
    <source>
        <dbReference type="ARBA" id="ARBA00022692"/>
    </source>
</evidence>
<dbReference type="InterPro" id="IPR005178">
    <property type="entry name" value="Ostalpha/TMEM184C"/>
</dbReference>
<accession>A0A8J2WCT3</accession>
<proteinExistence type="predicted"/>
<feature type="transmembrane region" description="Helical" evidence="5">
    <location>
        <begin position="277"/>
        <end position="297"/>
    </location>
</feature>
<feature type="transmembrane region" description="Helical" evidence="5">
    <location>
        <begin position="66"/>
        <end position="93"/>
    </location>
</feature>
<dbReference type="OrthoDB" id="5832279at2759"/>
<dbReference type="Pfam" id="PF03619">
    <property type="entry name" value="Solute_trans_a"/>
    <property type="match status" value="1"/>
</dbReference>